<dbReference type="GO" id="GO:0004129">
    <property type="term" value="F:cytochrome-c oxidase activity"/>
    <property type="evidence" value="ECO:0007669"/>
    <property type="project" value="InterPro"/>
</dbReference>
<dbReference type="PANTHER" id="PTHR10422">
    <property type="entry name" value="CYTOCHROME C OXIDASE SUBUNIT 1"/>
    <property type="match status" value="1"/>
</dbReference>
<name>D5GGC4_TUBMM</name>
<dbReference type="Gene3D" id="1.20.210.10">
    <property type="entry name" value="Cytochrome c oxidase-like, subunit I domain"/>
    <property type="match status" value="1"/>
</dbReference>
<sequence length="137" mass="15149">MYRFSDTTVAGGVKPHKLIDNYFINQNYCYILIIPGFGIISTVVSASSNKNVFGQDGLLIVILQLMQQTICREFKNCYNNSLLQNTNNVRNIIYSFIVTIFVDTRAYFTAATLIIAVKLGAACPSGDVKNSLYAGNS</sequence>
<dbReference type="RefSeq" id="XP_002839376.1">
    <property type="nucleotide sequence ID" value="XM_002839330.1"/>
</dbReference>
<protein>
    <submittedName>
        <fullName evidence="1">(Perigord truffle) hypothetical protein</fullName>
    </submittedName>
</protein>
<dbReference type="EMBL" id="FN430262">
    <property type="protein sequence ID" value="CAZ83567.1"/>
    <property type="molecule type" value="Genomic_DNA"/>
</dbReference>
<proteinExistence type="predicted"/>
<dbReference type="InParanoid" id="D5GGC4"/>
<dbReference type="GO" id="GO:0006123">
    <property type="term" value="P:mitochondrial electron transport, cytochrome c to oxygen"/>
    <property type="evidence" value="ECO:0007669"/>
    <property type="project" value="TreeGrafter"/>
</dbReference>
<dbReference type="GO" id="GO:0015990">
    <property type="term" value="P:electron transport coupled proton transport"/>
    <property type="evidence" value="ECO:0007669"/>
    <property type="project" value="TreeGrafter"/>
</dbReference>
<evidence type="ECO:0000313" key="2">
    <source>
        <dbReference type="Proteomes" id="UP000006911"/>
    </source>
</evidence>
<dbReference type="InterPro" id="IPR000883">
    <property type="entry name" value="Cyt_C_Oxase_1"/>
</dbReference>
<gene>
    <name evidence="1" type="ORF">GSTUM_00002025001</name>
</gene>
<dbReference type="AlphaFoldDB" id="D5GGC4"/>
<dbReference type="PANTHER" id="PTHR10422:SF18">
    <property type="entry name" value="CYTOCHROME C OXIDASE SUBUNIT 1"/>
    <property type="match status" value="1"/>
</dbReference>
<accession>D5GGC4</accession>
<dbReference type="HOGENOM" id="CLU_1866595_0_0_1"/>
<dbReference type="GO" id="GO:0020037">
    <property type="term" value="F:heme binding"/>
    <property type="evidence" value="ECO:0007669"/>
    <property type="project" value="InterPro"/>
</dbReference>
<dbReference type="STRING" id="656061.D5GGC4"/>
<dbReference type="KEGG" id="tml:GSTUM_00002025001"/>
<dbReference type="InterPro" id="IPR036927">
    <property type="entry name" value="Cyt_c_oxase-like_su1_sf"/>
</dbReference>
<evidence type="ECO:0000313" key="1">
    <source>
        <dbReference type="EMBL" id="CAZ83567.1"/>
    </source>
</evidence>
<dbReference type="GeneID" id="9183164"/>
<dbReference type="GO" id="GO:0005739">
    <property type="term" value="C:mitochondrion"/>
    <property type="evidence" value="ECO:0007669"/>
    <property type="project" value="UniProtKB-ARBA"/>
</dbReference>
<dbReference type="Proteomes" id="UP000006911">
    <property type="component" value="Unassembled WGS sequence"/>
</dbReference>
<keyword evidence="2" id="KW-1185">Reference proteome</keyword>
<reference evidence="1 2" key="1">
    <citation type="journal article" date="2010" name="Nature">
        <title>Perigord black truffle genome uncovers evolutionary origins and mechanisms of symbiosis.</title>
        <authorList>
            <person name="Martin F."/>
            <person name="Kohler A."/>
            <person name="Murat C."/>
            <person name="Balestrini R."/>
            <person name="Coutinho P.M."/>
            <person name="Jaillon O."/>
            <person name="Montanini B."/>
            <person name="Morin E."/>
            <person name="Noel B."/>
            <person name="Percudani R."/>
            <person name="Porcel B."/>
            <person name="Rubini A."/>
            <person name="Amicucci A."/>
            <person name="Amselem J."/>
            <person name="Anthouard V."/>
            <person name="Arcioni S."/>
            <person name="Artiguenave F."/>
            <person name="Aury J.M."/>
            <person name="Ballario P."/>
            <person name="Bolchi A."/>
            <person name="Brenna A."/>
            <person name="Brun A."/>
            <person name="Buee M."/>
            <person name="Cantarel B."/>
            <person name="Chevalier G."/>
            <person name="Couloux A."/>
            <person name="Da Silva C."/>
            <person name="Denoeud F."/>
            <person name="Duplessis S."/>
            <person name="Ghignone S."/>
            <person name="Hilselberger B."/>
            <person name="Iotti M."/>
            <person name="Marcais B."/>
            <person name="Mello A."/>
            <person name="Miranda M."/>
            <person name="Pacioni G."/>
            <person name="Quesneville H."/>
            <person name="Riccioni C."/>
            <person name="Ruotolo R."/>
            <person name="Splivallo R."/>
            <person name="Stocchi V."/>
            <person name="Tisserant E."/>
            <person name="Viscomi A.R."/>
            <person name="Zambonelli A."/>
            <person name="Zampieri E."/>
            <person name="Henrissat B."/>
            <person name="Lebrun M.H."/>
            <person name="Paolocci F."/>
            <person name="Bonfante P."/>
            <person name="Ottonello S."/>
            <person name="Wincker P."/>
        </authorList>
    </citation>
    <scope>NUCLEOTIDE SEQUENCE [LARGE SCALE GENOMIC DNA]</scope>
    <source>
        <strain evidence="1 2">Mel28</strain>
    </source>
</reference>
<dbReference type="GO" id="GO:0016020">
    <property type="term" value="C:membrane"/>
    <property type="evidence" value="ECO:0007669"/>
    <property type="project" value="InterPro"/>
</dbReference>
<organism evidence="1 2">
    <name type="scientific">Tuber melanosporum (strain Mel28)</name>
    <name type="common">Perigord black truffle</name>
    <dbReference type="NCBI Taxonomy" id="656061"/>
    <lineage>
        <taxon>Eukaryota</taxon>
        <taxon>Fungi</taxon>
        <taxon>Dikarya</taxon>
        <taxon>Ascomycota</taxon>
        <taxon>Pezizomycotina</taxon>
        <taxon>Pezizomycetes</taxon>
        <taxon>Pezizales</taxon>
        <taxon>Tuberaceae</taxon>
        <taxon>Tuber</taxon>
    </lineage>
</organism>